<dbReference type="EMBL" id="CP157197">
    <property type="protein sequence ID" value="XBG66037.1"/>
    <property type="molecule type" value="Genomic_DNA"/>
</dbReference>
<name>A0AAU7BXN2_9RICK</name>
<dbReference type="AlphaFoldDB" id="A0AAU7BXN2"/>
<protein>
    <submittedName>
        <fullName evidence="1">Uncharacterized protein</fullName>
    </submittedName>
</protein>
<accession>A0AAU7BXN2</accession>
<organism evidence="1">
    <name type="scientific">Rickettsia oklahomensis</name>
    <dbReference type="NCBI Taxonomy" id="3141789"/>
    <lineage>
        <taxon>Bacteria</taxon>
        <taxon>Pseudomonadati</taxon>
        <taxon>Pseudomonadota</taxon>
        <taxon>Alphaproteobacteria</taxon>
        <taxon>Rickettsiales</taxon>
        <taxon>Rickettsiaceae</taxon>
        <taxon>Rickettsieae</taxon>
        <taxon>Rickettsia</taxon>
        <taxon>belli group</taxon>
    </lineage>
</organism>
<gene>
    <name evidence="1" type="ORF">AAGW17_03475</name>
</gene>
<reference evidence="1" key="1">
    <citation type="submission" date="2024-05" db="EMBL/GenBank/DDBJ databases">
        <title>Characterization of a novel Rickettsia species. (Rickettsia oklahomia sp. nov.) from Amblyomma americanum ticks.</title>
        <authorList>
            <person name="Korla P.K."/>
            <person name="Karounos M."/>
            <person name="Wilson J.M."/>
            <person name="Little S.E."/>
            <person name="Qurollo B.A."/>
        </authorList>
    </citation>
    <scope>NUCLEOTIDE SEQUENCE</scope>
    <source>
        <strain evidence="1">Oklahoma-10</strain>
    </source>
</reference>
<dbReference type="KEGG" id="rof:AAGW17_03475"/>
<dbReference type="RefSeq" id="WP_347938671.1">
    <property type="nucleotide sequence ID" value="NZ_CP157197.1"/>
</dbReference>
<evidence type="ECO:0000313" key="1">
    <source>
        <dbReference type="EMBL" id="XBG66037.1"/>
    </source>
</evidence>
<sequence length="53" mass="6228">MIKDQVLLLLDSYDKIAFLSGNNCDYRNIMKAVFHYKNVIINFRPYALCRGND</sequence>
<proteinExistence type="predicted"/>